<name>A0ACC2AR66_DIPCM</name>
<gene>
    <name evidence="1" type="ORF">O6H91_20G066600</name>
</gene>
<evidence type="ECO:0000313" key="2">
    <source>
        <dbReference type="Proteomes" id="UP001162992"/>
    </source>
</evidence>
<reference evidence="2" key="1">
    <citation type="journal article" date="2024" name="Proc. Natl. Acad. Sci. U.S.A.">
        <title>Extraordinary preservation of gene collinearity over three hundred million years revealed in homosporous lycophytes.</title>
        <authorList>
            <person name="Li C."/>
            <person name="Wickell D."/>
            <person name="Kuo L.Y."/>
            <person name="Chen X."/>
            <person name="Nie B."/>
            <person name="Liao X."/>
            <person name="Peng D."/>
            <person name="Ji J."/>
            <person name="Jenkins J."/>
            <person name="Williams M."/>
            <person name="Shu S."/>
            <person name="Plott C."/>
            <person name="Barry K."/>
            <person name="Rajasekar S."/>
            <person name="Grimwood J."/>
            <person name="Han X."/>
            <person name="Sun S."/>
            <person name="Hou Z."/>
            <person name="He W."/>
            <person name="Dai G."/>
            <person name="Sun C."/>
            <person name="Schmutz J."/>
            <person name="Leebens-Mack J.H."/>
            <person name="Li F.W."/>
            <person name="Wang L."/>
        </authorList>
    </citation>
    <scope>NUCLEOTIDE SEQUENCE [LARGE SCALE GENOMIC DNA]</scope>
    <source>
        <strain evidence="2">cv. PW_Plant_1</strain>
    </source>
</reference>
<organism evidence="1 2">
    <name type="scientific">Diphasiastrum complanatum</name>
    <name type="common">Issler's clubmoss</name>
    <name type="synonym">Lycopodium complanatum</name>
    <dbReference type="NCBI Taxonomy" id="34168"/>
    <lineage>
        <taxon>Eukaryota</taxon>
        <taxon>Viridiplantae</taxon>
        <taxon>Streptophyta</taxon>
        <taxon>Embryophyta</taxon>
        <taxon>Tracheophyta</taxon>
        <taxon>Lycopodiopsida</taxon>
        <taxon>Lycopodiales</taxon>
        <taxon>Lycopodiaceae</taxon>
        <taxon>Lycopodioideae</taxon>
        <taxon>Diphasiastrum</taxon>
    </lineage>
</organism>
<evidence type="ECO:0000313" key="1">
    <source>
        <dbReference type="EMBL" id="KAJ7520108.1"/>
    </source>
</evidence>
<dbReference type="EMBL" id="CM055111">
    <property type="protein sequence ID" value="KAJ7520108.1"/>
    <property type="molecule type" value="Genomic_DNA"/>
</dbReference>
<proteinExistence type="predicted"/>
<accession>A0ACC2AR66</accession>
<sequence>MAFTAQISFCCGLLVFCLIFFPNVQNARGRVLETGNDLQSRRVSKAGEQKIQSPREAVSDGSWLKVNVLHTGRPLIRGVNFLKNNVWKKITSHVHEQTAASLGVGSFDLSLDHEKKGAGFDKLDNGMSTPRSDPNPGGKQLPSLIKQREKIMIGHVEAKLEASLKFPKGWSAPCGPSRLHREEAEEMGRSVDKILNEGASKSEKQALQSASQSRKGEALIWDQNQEIVLHSSKINGDAEKPIFSAQLLPKGTIPPPGPNRGHHGATLVADHKLVFQSVPKSPATASRPNPSHNFVTASEKSKKLHLESMPKGPTPPSGPNPGGNAAIFTKKEAVAAAGRDESAFNSLPKEISTPTSRSNALHNTIPEMSTKLKFEVELLPKGPSPPSSPNPGGNMIPTSIAVEKHVAVNRLDHDNSVIESTSVSSKTSPRSNPTAPPEEVTVSMLPKGFKPPSSPNKKHSEPSDIKNSLGISKAHQAAQSAAANSLDDNVFVLNELPKSSAQSPDPIRHIHTTASEISVDDTHREISELSPVSRRNLLGCQQDIMPFYQDDKLAPATLFRPPAGSYT</sequence>
<keyword evidence="2" id="KW-1185">Reference proteome</keyword>
<comment type="caution">
    <text evidence="1">The sequence shown here is derived from an EMBL/GenBank/DDBJ whole genome shotgun (WGS) entry which is preliminary data.</text>
</comment>
<protein>
    <submittedName>
        <fullName evidence="1">Uncharacterized protein</fullName>
    </submittedName>
</protein>
<dbReference type="Proteomes" id="UP001162992">
    <property type="component" value="Chromosome 20"/>
</dbReference>